<dbReference type="Proteomes" id="UP000185568">
    <property type="component" value="Unassembled WGS sequence"/>
</dbReference>
<dbReference type="EMBL" id="MSDU01000008">
    <property type="protein sequence ID" value="OLN23149.1"/>
    <property type="molecule type" value="Genomic_DNA"/>
</dbReference>
<feature type="transmembrane region" description="Helical" evidence="1">
    <location>
        <begin position="71"/>
        <end position="92"/>
    </location>
</feature>
<reference evidence="2 3" key="1">
    <citation type="submission" date="2016-12" db="EMBL/GenBank/DDBJ databases">
        <title>Domibacillus antri genome sequencing.</title>
        <authorList>
            <person name="Verma A."/>
            <person name="Krishnamurthi S."/>
        </authorList>
    </citation>
    <scope>NUCLEOTIDE SEQUENCE [LARGE SCALE GENOMIC DNA]</scope>
    <source>
        <strain evidence="2 3">XD80</strain>
    </source>
</reference>
<name>A0A1Q8Q739_9BACI</name>
<keyword evidence="1" id="KW-0812">Transmembrane</keyword>
<protein>
    <submittedName>
        <fullName evidence="2">Uncharacterized protein</fullName>
    </submittedName>
</protein>
<dbReference type="OrthoDB" id="9951246at2"/>
<keyword evidence="1" id="KW-1133">Transmembrane helix</keyword>
<feature type="transmembrane region" description="Helical" evidence="1">
    <location>
        <begin position="12"/>
        <end position="36"/>
    </location>
</feature>
<gene>
    <name evidence="2" type="ORF">BTO30_04035</name>
</gene>
<comment type="caution">
    <text evidence="2">The sequence shown here is derived from an EMBL/GenBank/DDBJ whole genome shotgun (WGS) entry which is preliminary data.</text>
</comment>
<evidence type="ECO:0000256" key="1">
    <source>
        <dbReference type="SAM" id="Phobius"/>
    </source>
</evidence>
<sequence length="116" mass="13330">MLLEQMASLKGSVFFFQMVGFFLESLLFFLVLFILIGVVKEAKYAKKLQAAGTGMNMISLFWIFFGPYSFVSHAVSICVFFMGMIIMAIALIEEFVTERVRNREPLSEKKTKEFSR</sequence>
<keyword evidence="3" id="KW-1185">Reference proteome</keyword>
<dbReference type="RefSeq" id="WP_075397439.1">
    <property type="nucleotide sequence ID" value="NZ_MSDU01000008.1"/>
</dbReference>
<dbReference type="AlphaFoldDB" id="A0A1Q8Q739"/>
<organism evidence="2 3">
    <name type="scientific">Domibacillus antri</name>
    <dbReference type="NCBI Taxonomy" id="1714264"/>
    <lineage>
        <taxon>Bacteria</taxon>
        <taxon>Bacillati</taxon>
        <taxon>Bacillota</taxon>
        <taxon>Bacilli</taxon>
        <taxon>Bacillales</taxon>
        <taxon>Bacillaceae</taxon>
        <taxon>Domibacillus</taxon>
    </lineage>
</organism>
<evidence type="ECO:0000313" key="2">
    <source>
        <dbReference type="EMBL" id="OLN23149.1"/>
    </source>
</evidence>
<keyword evidence="1" id="KW-0472">Membrane</keyword>
<feature type="transmembrane region" description="Helical" evidence="1">
    <location>
        <begin position="48"/>
        <end position="65"/>
    </location>
</feature>
<accession>A0A1Q8Q739</accession>
<proteinExistence type="predicted"/>
<evidence type="ECO:0000313" key="3">
    <source>
        <dbReference type="Proteomes" id="UP000185568"/>
    </source>
</evidence>